<dbReference type="AlphaFoldDB" id="A0AAV7KTC0"/>
<dbReference type="EMBL" id="JANPWB010000016">
    <property type="protein sequence ID" value="KAJ1081967.1"/>
    <property type="molecule type" value="Genomic_DNA"/>
</dbReference>
<comment type="caution">
    <text evidence="2">The sequence shown here is derived from an EMBL/GenBank/DDBJ whole genome shotgun (WGS) entry which is preliminary data.</text>
</comment>
<feature type="compositionally biased region" description="Basic and acidic residues" evidence="1">
    <location>
        <begin position="33"/>
        <end position="48"/>
    </location>
</feature>
<evidence type="ECO:0000313" key="2">
    <source>
        <dbReference type="EMBL" id="KAJ1081967.1"/>
    </source>
</evidence>
<feature type="region of interest" description="Disordered" evidence="1">
    <location>
        <begin position="22"/>
        <end position="89"/>
    </location>
</feature>
<evidence type="ECO:0000256" key="1">
    <source>
        <dbReference type="SAM" id="MobiDB-lite"/>
    </source>
</evidence>
<keyword evidence="3" id="KW-1185">Reference proteome</keyword>
<feature type="non-terminal residue" evidence="2">
    <location>
        <position position="89"/>
    </location>
</feature>
<organism evidence="2 3">
    <name type="scientific">Pleurodeles waltl</name>
    <name type="common">Iberian ribbed newt</name>
    <dbReference type="NCBI Taxonomy" id="8319"/>
    <lineage>
        <taxon>Eukaryota</taxon>
        <taxon>Metazoa</taxon>
        <taxon>Chordata</taxon>
        <taxon>Craniata</taxon>
        <taxon>Vertebrata</taxon>
        <taxon>Euteleostomi</taxon>
        <taxon>Amphibia</taxon>
        <taxon>Batrachia</taxon>
        <taxon>Caudata</taxon>
        <taxon>Salamandroidea</taxon>
        <taxon>Salamandridae</taxon>
        <taxon>Pleurodelinae</taxon>
        <taxon>Pleurodeles</taxon>
    </lineage>
</organism>
<accession>A0AAV7KTC0</accession>
<name>A0AAV7KTC0_PLEWA</name>
<evidence type="ECO:0000313" key="3">
    <source>
        <dbReference type="Proteomes" id="UP001066276"/>
    </source>
</evidence>
<gene>
    <name evidence="2" type="ORF">NDU88_002139</name>
</gene>
<protein>
    <submittedName>
        <fullName evidence="2">Uncharacterized protein</fullName>
    </submittedName>
</protein>
<reference evidence="2" key="1">
    <citation type="journal article" date="2022" name="bioRxiv">
        <title>Sequencing and chromosome-scale assembly of the giantPleurodeles waltlgenome.</title>
        <authorList>
            <person name="Brown T."/>
            <person name="Elewa A."/>
            <person name="Iarovenko S."/>
            <person name="Subramanian E."/>
            <person name="Araus A.J."/>
            <person name="Petzold A."/>
            <person name="Susuki M."/>
            <person name="Suzuki K.-i.T."/>
            <person name="Hayashi T."/>
            <person name="Toyoda A."/>
            <person name="Oliveira C."/>
            <person name="Osipova E."/>
            <person name="Leigh N.D."/>
            <person name="Simon A."/>
            <person name="Yun M.H."/>
        </authorList>
    </citation>
    <scope>NUCLEOTIDE SEQUENCE</scope>
    <source>
        <strain evidence="2">20211129_DDA</strain>
        <tissue evidence="2">Liver</tissue>
    </source>
</reference>
<dbReference type="Proteomes" id="UP001066276">
    <property type="component" value="Chromosome 12"/>
</dbReference>
<feature type="compositionally biased region" description="Basic and acidic residues" evidence="1">
    <location>
        <begin position="58"/>
        <end position="69"/>
    </location>
</feature>
<feature type="non-terminal residue" evidence="2">
    <location>
        <position position="1"/>
    </location>
</feature>
<proteinExistence type="predicted"/>
<sequence>VAYATRRPQRVRRLALFPGQRRRRSFLGNPDIRVPDRTKSEDGLRLEREEEDEQNAENAERRETDDGRRNGNSVVPWVNNRPAGKGEER</sequence>